<dbReference type="PANTHER" id="PTHR39181:SF1">
    <property type="entry name" value="TYROSINE-PROTEIN PHOSPHATASE YWQE"/>
    <property type="match status" value="1"/>
</dbReference>
<comment type="caution">
    <text evidence="5">The sequence shown here is derived from an EMBL/GenBank/DDBJ whole genome shotgun (WGS) entry which is preliminary data.</text>
</comment>
<dbReference type="RefSeq" id="WP_109744141.1">
    <property type="nucleotide sequence ID" value="NZ_QGGO01000020.1"/>
</dbReference>
<dbReference type="AlphaFoldDB" id="A0A316E0U1"/>
<evidence type="ECO:0000313" key="6">
    <source>
        <dbReference type="Proteomes" id="UP000245489"/>
    </source>
</evidence>
<gene>
    <name evidence="5" type="ORF">LV89_03448</name>
</gene>
<reference evidence="5 6" key="1">
    <citation type="submission" date="2018-05" db="EMBL/GenBank/DDBJ databases">
        <title>Genomic Encyclopedia of Archaeal and Bacterial Type Strains, Phase II (KMG-II): from individual species to whole genera.</title>
        <authorList>
            <person name="Goeker M."/>
        </authorList>
    </citation>
    <scope>NUCLEOTIDE SEQUENCE [LARGE SCALE GENOMIC DNA]</scope>
    <source>
        <strain evidence="5 6">DSM 22214</strain>
    </source>
</reference>
<dbReference type="InterPro" id="IPR016195">
    <property type="entry name" value="Pol/histidinol_Pase-like"/>
</dbReference>
<keyword evidence="3" id="KW-0378">Hydrolase</keyword>
<evidence type="ECO:0000256" key="3">
    <source>
        <dbReference type="ARBA" id="ARBA00022801"/>
    </source>
</evidence>
<evidence type="ECO:0000313" key="5">
    <source>
        <dbReference type="EMBL" id="PWK22383.1"/>
    </source>
</evidence>
<dbReference type="EC" id="3.1.3.48" evidence="2"/>
<dbReference type="Gene3D" id="3.20.20.140">
    <property type="entry name" value="Metal-dependent hydrolases"/>
    <property type="match status" value="1"/>
</dbReference>
<dbReference type="Pfam" id="PF19567">
    <property type="entry name" value="CpsB_CapC"/>
    <property type="match status" value="1"/>
</dbReference>
<accession>A0A316E0U1</accession>
<comment type="similarity">
    <text evidence="1">Belongs to the metallo-dependent hydrolases superfamily. CpsB/CapC family.</text>
</comment>
<keyword evidence="6" id="KW-1185">Reference proteome</keyword>
<proteinExistence type="inferred from homology"/>
<dbReference type="EMBL" id="QGGO01000020">
    <property type="protein sequence ID" value="PWK22383.1"/>
    <property type="molecule type" value="Genomic_DNA"/>
</dbReference>
<dbReference type="PIRSF" id="PIRSF016557">
    <property type="entry name" value="Caps_synth_CpsB"/>
    <property type="match status" value="1"/>
</dbReference>
<dbReference type="PANTHER" id="PTHR39181">
    <property type="entry name" value="TYROSINE-PROTEIN PHOSPHATASE YWQE"/>
    <property type="match status" value="1"/>
</dbReference>
<name>A0A316E0U1_9BACT</name>
<comment type="catalytic activity">
    <reaction evidence="4">
        <text>O-phospho-L-tyrosyl-[protein] + H2O = L-tyrosyl-[protein] + phosphate</text>
        <dbReference type="Rhea" id="RHEA:10684"/>
        <dbReference type="Rhea" id="RHEA-COMP:10136"/>
        <dbReference type="Rhea" id="RHEA-COMP:20101"/>
        <dbReference type="ChEBI" id="CHEBI:15377"/>
        <dbReference type="ChEBI" id="CHEBI:43474"/>
        <dbReference type="ChEBI" id="CHEBI:46858"/>
        <dbReference type="ChEBI" id="CHEBI:61978"/>
        <dbReference type="EC" id="3.1.3.48"/>
    </reaction>
</comment>
<dbReference type="Proteomes" id="UP000245489">
    <property type="component" value="Unassembled WGS sequence"/>
</dbReference>
<evidence type="ECO:0000256" key="2">
    <source>
        <dbReference type="ARBA" id="ARBA00013064"/>
    </source>
</evidence>
<evidence type="ECO:0000256" key="4">
    <source>
        <dbReference type="ARBA" id="ARBA00051722"/>
    </source>
</evidence>
<dbReference type="GO" id="GO:0030145">
    <property type="term" value="F:manganese ion binding"/>
    <property type="evidence" value="ECO:0007669"/>
    <property type="project" value="InterPro"/>
</dbReference>
<dbReference type="OrthoDB" id="9788539at2"/>
<dbReference type="SUPFAM" id="SSF89550">
    <property type="entry name" value="PHP domain-like"/>
    <property type="match status" value="1"/>
</dbReference>
<dbReference type="InterPro" id="IPR016667">
    <property type="entry name" value="Caps_polysacc_synth_CpsB/CapC"/>
</dbReference>
<protein>
    <recommendedName>
        <fullName evidence="2">protein-tyrosine-phosphatase</fullName>
        <ecNumber evidence="2">3.1.3.48</ecNumber>
    </recommendedName>
</protein>
<evidence type="ECO:0000256" key="1">
    <source>
        <dbReference type="ARBA" id="ARBA00005750"/>
    </source>
</evidence>
<dbReference type="GO" id="GO:0004725">
    <property type="term" value="F:protein tyrosine phosphatase activity"/>
    <property type="evidence" value="ECO:0007669"/>
    <property type="project" value="UniProtKB-EC"/>
</dbReference>
<sequence>MFSFFQKKRDKNNPLFSNIHTDVHSHLIPGVDDGSPDMETSLQFLKALNNLGFKKIITTPHVMTDFYPNTSKDLIEKYNTLKERLVLENIDIDLQLGAEYFLDENFEHLIKNDDLLTFGDNHILIEMSFIEPYRELHQVLFNLISKGYKPILAHPERYPYFVNKLNKLDNIKDMGCAFQVNVLSLTNYYGKVVNKLAMQLFANNMVEFIGTDLHHNRHLSAIQNFPANMQKLVEKTKNLNNTL</sequence>
<organism evidence="5 6">
    <name type="scientific">Arcicella aurantiaca</name>
    <dbReference type="NCBI Taxonomy" id="591202"/>
    <lineage>
        <taxon>Bacteria</taxon>
        <taxon>Pseudomonadati</taxon>
        <taxon>Bacteroidota</taxon>
        <taxon>Cytophagia</taxon>
        <taxon>Cytophagales</taxon>
        <taxon>Flectobacillaceae</taxon>
        <taxon>Arcicella</taxon>
    </lineage>
</organism>